<feature type="compositionally biased region" description="Polar residues" evidence="1">
    <location>
        <begin position="196"/>
        <end position="212"/>
    </location>
</feature>
<name>A0A1I7TI44_9PELO</name>
<feature type="region of interest" description="Disordered" evidence="1">
    <location>
        <begin position="142"/>
        <end position="161"/>
    </location>
</feature>
<feature type="compositionally biased region" description="Polar residues" evidence="1">
    <location>
        <begin position="281"/>
        <end position="297"/>
    </location>
</feature>
<feature type="region of interest" description="Disordered" evidence="1">
    <location>
        <begin position="172"/>
        <end position="212"/>
    </location>
</feature>
<feature type="region of interest" description="Disordered" evidence="1">
    <location>
        <begin position="32"/>
        <end position="97"/>
    </location>
</feature>
<feature type="compositionally biased region" description="Low complexity" evidence="1">
    <location>
        <begin position="45"/>
        <end position="61"/>
    </location>
</feature>
<feature type="region of interest" description="Disordered" evidence="1">
    <location>
        <begin position="266"/>
        <end position="328"/>
    </location>
</feature>
<dbReference type="AlphaFoldDB" id="A0A1I7TI44"/>
<accession>A0A1I7TI44</accession>
<keyword evidence="2" id="KW-1185">Reference proteome</keyword>
<feature type="compositionally biased region" description="Polar residues" evidence="1">
    <location>
        <begin position="72"/>
        <end position="94"/>
    </location>
</feature>
<dbReference type="Proteomes" id="UP000095282">
    <property type="component" value="Unplaced"/>
</dbReference>
<protein>
    <submittedName>
        <fullName evidence="3">ERM domain-containing protein</fullName>
    </submittedName>
</protein>
<proteinExistence type="predicted"/>
<reference evidence="3" key="1">
    <citation type="submission" date="2016-11" db="UniProtKB">
        <authorList>
            <consortium name="WormBaseParasite"/>
        </authorList>
    </citation>
    <scope>IDENTIFICATION</scope>
</reference>
<feature type="compositionally biased region" description="Basic and acidic residues" evidence="1">
    <location>
        <begin position="176"/>
        <end position="195"/>
    </location>
</feature>
<sequence>MAQRAFERGDQRNIVDIPPESVDDDVFFRRIKEEIQEEAAPPAPHHQTTVNYQGHQAQHHQPPVPPSAQANPAFNNFSYPSCSHLPNQATQTFFNGPGGFVYPAPAQPYLQPLAAQESPKLAALQNDQEKQIVDLKAQVQKLQEEKEKPQQEKEKLQQENRRLEKVAKAAAGMLKPETEAEKKKIKDEAAKKLQESENSIKQLEEQGSAQQVEIASLQEDKKKLVERAETAEELMNMNVATALTLKDGMEARFRKSEAENRVLTEQLEASNKNAQKRHPNWRSSLKSQRTSFRNSNKPVALRNPGLGSGRKFSRSNQVHLMVTEKDQE</sequence>
<organism evidence="2 3">
    <name type="scientific">Caenorhabditis tropicalis</name>
    <dbReference type="NCBI Taxonomy" id="1561998"/>
    <lineage>
        <taxon>Eukaryota</taxon>
        <taxon>Metazoa</taxon>
        <taxon>Ecdysozoa</taxon>
        <taxon>Nematoda</taxon>
        <taxon>Chromadorea</taxon>
        <taxon>Rhabditida</taxon>
        <taxon>Rhabditina</taxon>
        <taxon>Rhabditomorpha</taxon>
        <taxon>Rhabditoidea</taxon>
        <taxon>Rhabditidae</taxon>
        <taxon>Peloderinae</taxon>
        <taxon>Caenorhabditis</taxon>
    </lineage>
</organism>
<evidence type="ECO:0000313" key="3">
    <source>
        <dbReference type="WBParaSite" id="Csp11.Scaffold620.g6156.t1"/>
    </source>
</evidence>
<dbReference type="WBParaSite" id="Csp11.Scaffold620.g6156.t1">
    <property type="protein sequence ID" value="Csp11.Scaffold620.g6156.t1"/>
    <property type="gene ID" value="Csp11.Scaffold620.g6156"/>
</dbReference>
<evidence type="ECO:0000313" key="2">
    <source>
        <dbReference type="Proteomes" id="UP000095282"/>
    </source>
</evidence>
<evidence type="ECO:0000256" key="1">
    <source>
        <dbReference type="SAM" id="MobiDB-lite"/>
    </source>
</evidence>